<evidence type="ECO:0000256" key="1">
    <source>
        <dbReference type="SAM" id="MobiDB-lite"/>
    </source>
</evidence>
<dbReference type="EMBL" id="KB203566">
    <property type="protein sequence ID" value="ESO84035.1"/>
    <property type="molecule type" value="Genomic_DNA"/>
</dbReference>
<keyword evidence="3" id="KW-0732">Signal</keyword>
<gene>
    <name evidence="4" type="ORF">LOTGIDRAFT_155350</name>
</gene>
<keyword evidence="2" id="KW-0812">Transmembrane</keyword>
<keyword evidence="5" id="KW-1185">Reference proteome</keyword>
<sequence length="651" mass="69244">MIKGNCYWILFILMYLEGSNFINCLHVDTCFTSNSCGLETITCPTGTVIVPEINYLFKKATPNTCPGPAGDCDHVCCTFDSVDSDEDTNLEVPDINAILQYVVNCLKQESCNVQAPFDNTKDFDYVLYPYSCLETSKVVEIVDNTATETFNGDVSVFYSGATEATPGTNCSCQVTSTSQMTIVSIYVYLDELTCPQVKLTTDGGVNIVSCDATGYLSLEDDYDPGNQFYLELSSLNATEFNVIWIKFKTDPAADINVQCNGCSRSSTVAPPEADVPSVVATCYTDSGSCSTVSIECTTGNVIAPSVHYLVKKQTPNSCPAPAEDCSNVCCTFDEADFNDVNNELADDILSYVSECLKQDSCLFQSTYDATLSFDYNAYLYYCIPETSIVKMSDNIATTTFTGEVSIYYAAEELPFPGNNCSCVVTSATSMTIKSYYAFLDLSSCPKVIATISGTALYTCAAEGYLSFEEEFGTTNQLYIEIQNNANAATNNVMWLSASTGTGDDISVSCSGCENTPPTSSTATTTTTPTSSTSTATSAATTQITSTTTNPSTTETGTTTLTTTSSSTNTSPTSSQESAASTSNADTDNSTASNTTNLPINSGDGTGREVSDSSTGLIIGVSATLGALVLGVTVTHGILYLIHKHKNAKVSP</sequence>
<evidence type="ECO:0000313" key="4">
    <source>
        <dbReference type="EMBL" id="ESO84035.1"/>
    </source>
</evidence>
<dbReference type="CTD" id="20236682"/>
<proteinExistence type="predicted"/>
<dbReference type="OrthoDB" id="10682387at2759"/>
<dbReference type="HOGENOM" id="CLU_421090_0_0_1"/>
<reference evidence="4 5" key="1">
    <citation type="journal article" date="2013" name="Nature">
        <title>Insights into bilaterian evolution from three spiralian genomes.</title>
        <authorList>
            <person name="Simakov O."/>
            <person name="Marletaz F."/>
            <person name="Cho S.J."/>
            <person name="Edsinger-Gonzales E."/>
            <person name="Havlak P."/>
            <person name="Hellsten U."/>
            <person name="Kuo D.H."/>
            <person name="Larsson T."/>
            <person name="Lv J."/>
            <person name="Arendt D."/>
            <person name="Savage R."/>
            <person name="Osoegawa K."/>
            <person name="de Jong P."/>
            <person name="Grimwood J."/>
            <person name="Chapman J.A."/>
            <person name="Shapiro H."/>
            <person name="Aerts A."/>
            <person name="Otillar R.P."/>
            <person name="Terry A.Y."/>
            <person name="Boore J.L."/>
            <person name="Grigoriev I.V."/>
            <person name="Lindberg D.R."/>
            <person name="Seaver E.C."/>
            <person name="Weisblat D.A."/>
            <person name="Putnam N.H."/>
            <person name="Rokhsar D.S."/>
        </authorList>
    </citation>
    <scope>NUCLEOTIDE SEQUENCE [LARGE SCALE GENOMIC DNA]</scope>
</reference>
<dbReference type="KEGG" id="lgi:LOTGIDRAFT_155350"/>
<feature type="compositionally biased region" description="Low complexity" evidence="1">
    <location>
        <begin position="515"/>
        <end position="596"/>
    </location>
</feature>
<evidence type="ECO:0000256" key="3">
    <source>
        <dbReference type="SAM" id="SignalP"/>
    </source>
</evidence>
<evidence type="ECO:0000256" key="2">
    <source>
        <dbReference type="SAM" id="Phobius"/>
    </source>
</evidence>
<protein>
    <submittedName>
        <fullName evidence="4">Uncharacterized protein</fullName>
    </submittedName>
</protein>
<dbReference type="GeneID" id="20236682"/>
<organism evidence="4 5">
    <name type="scientific">Lottia gigantea</name>
    <name type="common">Giant owl limpet</name>
    <dbReference type="NCBI Taxonomy" id="225164"/>
    <lineage>
        <taxon>Eukaryota</taxon>
        <taxon>Metazoa</taxon>
        <taxon>Spiralia</taxon>
        <taxon>Lophotrochozoa</taxon>
        <taxon>Mollusca</taxon>
        <taxon>Gastropoda</taxon>
        <taxon>Patellogastropoda</taxon>
        <taxon>Lottioidea</taxon>
        <taxon>Lottiidae</taxon>
        <taxon>Lottia</taxon>
    </lineage>
</organism>
<dbReference type="Proteomes" id="UP000030746">
    <property type="component" value="Unassembled WGS sequence"/>
</dbReference>
<keyword evidence="2" id="KW-0472">Membrane</keyword>
<dbReference type="OMA" id="IQVETRF"/>
<dbReference type="STRING" id="225164.V3ZNI2"/>
<feature type="chain" id="PRO_5004715954" evidence="3">
    <location>
        <begin position="22"/>
        <end position="651"/>
    </location>
</feature>
<dbReference type="RefSeq" id="XP_009065163.1">
    <property type="nucleotide sequence ID" value="XM_009066915.1"/>
</dbReference>
<feature type="signal peptide" evidence="3">
    <location>
        <begin position="1"/>
        <end position="21"/>
    </location>
</feature>
<accession>V3ZNI2</accession>
<feature type="region of interest" description="Disordered" evidence="1">
    <location>
        <begin position="508"/>
        <end position="612"/>
    </location>
</feature>
<dbReference type="AlphaFoldDB" id="V3ZNI2"/>
<evidence type="ECO:0000313" key="5">
    <source>
        <dbReference type="Proteomes" id="UP000030746"/>
    </source>
</evidence>
<keyword evidence="2" id="KW-1133">Transmembrane helix</keyword>
<feature type="transmembrane region" description="Helical" evidence="2">
    <location>
        <begin position="616"/>
        <end position="641"/>
    </location>
</feature>
<name>V3ZNI2_LOTGI</name>